<feature type="compositionally biased region" description="Low complexity" evidence="1">
    <location>
        <begin position="442"/>
        <end position="452"/>
    </location>
</feature>
<gene>
    <name evidence="2" type="ORF">AVDCRST_MAG40-3205</name>
</gene>
<name>A0A6J4MIT4_9BACT</name>
<keyword evidence="2" id="KW-0456">Lyase</keyword>
<dbReference type="EMBL" id="CADCTX010000881">
    <property type="protein sequence ID" value="CAA9356568.1"/>
    <property type="molecule type" value="Genomic_DNA"/>
</dbReference>
<feature type="region of interest" description="Disordered" evidence="1">
    <location>
        <begin position="386"/>
        <end position="452"/>
    </location>
</feature>
<feature type="compositionally biased region" description="Basic residues" evidence="1">
    <location>
        <begin position="404"/>
        <end position="428"/>
    </location>
</feature>
<feature type="non-terminal residue" evidence="2">
    <location>
        <position position="452"/>
    </location>
</feature>
<feature type="region of interest" description="Disordered" evidence="1">
    <location>
        <begin position="292"/>
        <end position="313"/>
    </location>
</feature>
<evidence type="ECO:0000256" key="1">
    <source>
        <dbReference type="SAM" id="MobiDB-lite"/>
    </source>
</evidence>
<dbReference type="EC" id="4.1.3.1" evidence="2"/>
<feature type="compositionally biased region" description="Low complexity" evidence="1">
    <location>
        <begin position="32"/>
        <end position="47"/>
    </location>
</feature>
<feature type="region of interest" description="Disordered" evidence="1">
    <location>
        <begin position="1"/>
        <end position="255"/>
    </location>
</feature>
<sequence>APDTDPDLRARRRLRRRPARARPLRGHPPRLLPRGRGAPGRFLPGAAHLGRPRRPAPVAAPAERALREHARRAHGHAGAPAGEGGAEGHLPVRLAGGGGRQLGLHHVPRPVALPGGQRPDRHQAHQQRAAPRRPDRDPRARGRQGRRPDPLHGAGHRRRRGRLRRRAQRLRADAGDDRGGRRRRPLRGPARLREEVRPPGRQGAGADLPAHPHLERRAPRRRRGRRADRAALPHGRRERPAPHLRRGRARPALHQRRAHAGGFLPHHPGHGQEVRDRALPRLRALRRPALVGDVGPRPERRARVRGGHPSRVPGQDARLQLLAVLQLAAEDGRRGGRAVPARDRRHGLQVPVRDPGRLPQPEPVHVQAGPRLQGPRHGRLLRAATGGVRGRGRRLHRGAPPARGGRRLLRRRRHRGRRRPVLHHRARPQHGSGAVPRRRAQGRGAPARAGQV</sequence>
<dbReference type="AlphaFoldDB" id="A0A6J4MIT4"/>
<feature type="compositionally biased region" description="Basic residues" evidence="1">
    <location>
        <begin position="234"/>
        <end position="255"/>
    </location>
</feature>
<feature type="compositionally biased region" description="Basic residues" evidence="1">
    <location>
        <begin position="154"/>
        <end position="169"/>
    </location>
</feature>
<feature type="compositionally biased region" description="Basic and acidic residues" evidence="1">
    <location>
        <begin position="132"/>
        <end position="150"/>
    </location>
</feature>
<feature type="non-terminal residue" evidence="2">
    <location>
        <position position="1"/>
    </location>
</feature>
<dbReference type="GO" id="GO:0004451">
    <property type="term" value="F:isocitrate lyase activity"/>
    <property type="evidence" value="ECO:0007669"/>
    <property type="project" value="UniProtKB-EC"/>
</dbReference>
<proteinExistence type="predicted"/>
<protein>
    <submittedName>
        <fullName evidence="2">Isocitrate lyase</fullName>
        <ecNumber evidence="2">4.1.3.1</ecNumber>
    </submittedName>
</protein>
<reference evidence="2" key="1">
    <citation type="submission" date="2020-02" db="EMBL/GenBank/DDBJ databases">
        <authorList>
            <person name="Meier V. D."/>
        </authorList>
    </citation>
    <scope>NUCLEOTIDE SEQUENCE</scope>
    <source>
        <strain evidence="2">AVDCRST_MAG40</strain>
    </source>
</reference>
<organism evidence="2">
    <name type="scientific">uncultured Gemmatimonadaceae bacterium</name>
    <dbReference type="NCBI Taxonomy" id="246130"/>
    <lineage>
        <taxon>Bacteria</taxon>
        <taxon>Pseudomonadati</taxon>
        <taxon>Gemmatimonadota</taxon>
        <taxon>Gemmatimonadia</taxon>
        <taxon>Gemmatimonadales</taxon>
        <taxon>Gemmatimonadaceae</taxon>
        <taxon>environmental samples</taxon>
    </lineage>
</organism>
<feature type="region of interest" description="Disordered" evidence="1">
    <location>
        <begin position="334"/>
        <end position="374"/>
    </location>
</feature>
<accession>A0A6J4MIT4</accession>
<feature type="compositionally biased region" description="Basic residues" evidence="1">
    <location>
        <begin position="10"/>
        <end position="28"/>
    </location>
</feature>
<feature type="compositionally biased region" description="Basic and acidic residues" evidence="1">
    <location>
        <begin position="170"/>
        <end position="179"/>
    </location>
</feature>
<evidence type="ECO:0000313" key="2">
    <source>
        <dbReference type="EMBL" id="CAA9356568.1"/>
    </source>
</evidence>